<keyword evidence="13" id="KW-0458">Lysosome</keyword>
<dbReference type="PANTHER" id="PTHR11662:SF399">
    <property type="entry name" value="FI19708P1-RELATED"/>
    <property type="match status" value="1"/>
</dbReference>
<evidence type="ECO:0000256" key="6">
    <source>
        <dbReference type="ARBA" id="ARBA00022475"/>
    </source>
</evidence>
<dbReference type="InterPro" id="IPR020846">
    <property type="entry name" value="MFS_dom"/>
</dbReference>
<reference evidence="30" key="1">
    <citation type="submission" date="2025-08" db="UniProtKB">
        <authorList>
            <consortium name="RefSeq"/>
        </authorList>
    </citation>
    <scope>IDENTIFICATION</scope>
    <source>
        <tissue evidence="30">Gonads</tissue>
    </source>
</reference>
<feature type="region of interest" description="Disordered" evidence="26">
    <location>
        <begin position="490"/>
        <end position="516"/>
    </location>
</feature>
<evidence type="ECO:0000256" key="15">
    <source>
        <dbReference type="ARBA" id="ARBA00050101"/>
    </source>
</evidence>
<accession>A0A1S3I2M4</accession>
<keyword evidence="11 27" id="KW-0472">Membrane</keyword>
<comment type="catalytic activity">
    <reaction evidence="16">
        <text>L-aspartate(out) = L-aspartate(in)</text>
        <dbReference type="Rhea" id="RHEA:66332"/>
        <dbReference type="ChEBI" id="CHEBI:29991"/>
    </reaction>
    <physiologicalReaction direction="left-to-right" evidence="16">
        <dbReference type="Rhea" id="RHEA:66333"/>
    </physiologicalReaction>
</comment>
<dbReference type="InterPro" id="IPR036259">
    <property type="entry name" value="MFS_trans_sf"/>
</dbReference>
<sequence length="516" mass="57203">MTKSKDDKAGEIRLDHKDVPYWTSCRVWLSLMGFIGMINVYALRTNISFAMVCMVRHGSNLNGTNSTIDGANVTNNSDFTVTPCGQLSGGSSRAFDGELDWDKSLRGNILSSFFYGYICTQILGGWLAGRYGGKHVLGTAMVIAFAMTMVTPIASRTHPYLVIAARVLMGLATGVVFPAMHAIWGKWAPPLERSKLMSFCYSGTIIGNIVALSLSGFLCEIQLDNGWPFIFYVYGAFCFLWLCGWYLTVFDTPASHPRIGQPERTYIQQSIGHHPGLEKVSVPWLTFAKSPAVWAIIVAHTCNNWGNYTLMTSLPTFMKEVLAFDVKQNVLFSALPYLAMYVSTILFGQIADRLRERRVLNTTWTRKLFQSIGGFLPAAFLIATGFVDCETRMIGVAFLTLGVAFTAGVRAGFQINHVDIAPRFAGEIYGITNTLSTIPGMVSPIAVGALTPNGSKEEWQRVLFISGAIYTFGSLFFLVFASGEEQTWDKPDHLHYQDDQELKEKEKKDDLENTTL</sequence>
<evidence type="ECO:0000256" key="9">
    <source>
        <dbReference type="ARBA" id="ARBA00022989"/>
    </source>
</evidence>
<dbReference type="FunFam" id="1.20.1250.20:FF:000067">
    <property type="entry name" value="sialin isoform X2"/>
    <property type="match status" value="1"/>
</dbReference>
<evidence type="ECO:0000256" key="19">
    <source>
        <dbReference type="ARBA" id="ARBA00051447"/>
    </source>
</evidence>
<dbReference type="GO" id="GO:0015293">
    <property type="term" value="F:symporter activity"/>
    <property type="evidence" value="ECO:0007669"/>
    <property type="project" value="UniProtKB-KW"/>
</dbReference>
<feature type="transmembrane region" description="Helical" evidence="27">
    <location>
        <begin position="393"/>
        <end position="413"/>
    </location>
</feature>
<evidence type="ECO:0000256" key="13">
    <source>
        <dbReference type="ARBA" id="ARBA00023228"/>
    </source>
</evidence>
<evidence type="ECO:0000256" key="26">
    <source>
        <dbReference type="SAM" id="MobiDB-lite"/>
    </source>
</evidence>
<dbReference type="CDD" id="cd17318">
    <property type="entry name" value="MFS_SLC17"/>
    <property type="match status" value="1"/>
</dbReference>
<keyword evidence="29" id="KW-1185">Reference proteome</keyword>
<evidence type="ECO:0000256" key="24">
    <source>
        <dbReference type="ARBA" id="ARBA00081195"/>
    </source>
</evidence>
<dbReference type="Gene3D" id="1.20.1250.20">
    <property type="entry name" value="MFS general substrate transporter like domains"/>
    <property type="match status" value="2"/>
</dbReference>
<dbReference type="AlphaFoldDB" id="A0A1S3I2M4"/>
<keyword evidence="6" id="KW-1003">Cell membrane</keyword>
<dbReference type="GO" id="GO:0030672">
    <property type="term" value="C:synaptic vesicle membrane"/>
    <property type="evidence" value="ECO:0007669"/>
    <property type="project" value="UniProtKB-SubCell"/>
</dbReference>
<comment type="catalytic activity">
    <reaction evidence="15">
        <text>2 nitrate(out) + H(+)(out) = 2 nitrate(in) + H(+)(in)</text>
        <dbReference type="Rhea" id="RHEA:71539"/>
        <dbReference type="ChEBI" id="CHEBI:15378"/>
        <dbReference type="ChEBI" id="CHEBI:17632"/>
    </reaction>
    <physiologicalReaction direction="left-to-right" evidence="15">
        <dbReference type="Rhea" id="RHEA:71540"/>
    </physiologicalReaction>
</comment>
<evidence type="ECO:0000259" key="28">
    <source>
        <dbReference type="PROSITE" id="PS50850"/>
    </source>
</evidence>
<keyword evidence="10" id="KW-0770">Synapse</keyword>
<evidence type="ECO:0000256" key="8">
    <source>
        <dbReference type="ARBA" id="ARBA00022847"/>
    </source>
</evidence>
<dbReference type="InParanoid" id="A0A1S3I2M4"/>
<name>A0A1S3I2M4_LINAN</name>
<evidence type="ECO:0000256" key="3">
    <source>
        <dbReference type="ARBA" id="ARBA00004638"/>
    </source>
</evidence>
<evidence type="ECO:0000256" key="25">
    <source>
        <dbReference type="ARBA" id="ARBA00081925"/>
    </source>
</evidence>
<keyword evidence="9 27" id="KW-1133">Transmembrane helix</keyword>
<dbReference type="STRING" id="7574.A0A1S3I2M4"/>
<proteinExistence type="predicted"/>
<evidence type="ECO:0000256" key="21">
    <source>
        <dbReference type="ARBA" id="ARBA00056891"/>
    </source>
</evidence>
<protein>
    <recommendedName>
        <fullName evidence="22">Sialin</fullName>
    </recommendedName>
    <alternativeName>
        <fullName evidence="25">H(+)/nitrate cotransporter</fullName>
    </alternativeName>
    <alternativeName>
        <fullName evidence="23">H(+)/sialic acid cotransporter</fullName>
    </alternativeName>
    <alternativeName>
        <fullName evidence="24">Vesicular excitatory amino acid transporter</fullName>
    </alternativeName>
</protein>
<feature type="transmembrane region" description="Helical" evidence="27">
    <location>
        <begin position="368"/>
        <end position="387"/>
    </location>
</feature>
<evidence type="ECO:0000256" key="7">
    <source>
        <dbReference type="ARBA" id="ARBA00022692"/>
    </source>
</evidence>
<dbReference type="GO" id="GO:0005765">
    <property type="term" value="C:lysosomal membrane"/>
    <property type="evidence" value="ECO:0007669"/>
    <property type="project" value="UniProtKB-SubCell"/>
</dbReference>
<feature type="transmembrane region" description="Helical" evidence="27">
    <location>
        <begin position="196"/>
        <end position="217"/>
    </location>
</feature>
<dbReference type="InterPro" id="IPR011701">
    <property type="entry name" value="MFS"/>
</dbReference>
<dbReference type="FunFam" id="1.20.1250.20:FF:000003">
    <property type="entry name" value="Solute carrier family 17 member 3"/>
    <property type="match status" value="1"/>
</dbReference>
<keyword evidence="14" id="KW-0968">Cytoplasmic vesicle</keyword>
<keyword evidence="12" id="KW-0325">Glycoprotein</keyword>
<dbReference type="SUPFAM" id="SSF103473">
    <property type="entry name" value="MFS general substrate transporter"/>
    <property type="match status" value="1"/>
</dbReference>
<dbReference type="OrthoDB" id="2985014at2759"/>
<keyword evidence="7 27" id="KW-0812">Transmembrane</keyword>
<evidence type="ECO:0000313" key="29">
    <source>
        <dbReference type="Proteomes" id="UP000085678"/>
    </source>
</evidence>
<dbReference type="GO" id="GO:0016323">
    <property type="term" value="C:basolateral plasma membrane"/>
    <property type="evidence" value="ECO:0007669"/>
    <property type="project" value="UniProtKB-SubCell"/>
</dbReference>
<evidence type="ECO:0000256" key="16">
    <source>
        <dbReference type="ARBA" id="ARBA00050554"/>
    </source>
</evidence>
<feature type="transmembrane region" description="Helical" evidence="27">
    <location>
        <begin position="136"/>
        <end position="154"/>
    </location>
</feature>
<gene>
    <name evidence="30" type="primary">LOC106160105</name>
</gene>
<evidence type="ECO:0000256" key="11">
    <source>
        <dbReference type="ARBA" id="ARBA00023136"/>
    </source>
</evidence>
<comment type="function">
    <text evidence="21">Receptor for CM101, a polysaccharide produced by group B Streptococcus with antipathoangiogenic properties.</text>
</comment>
<evidence type="ECO:0000256" key="4">
    <source>
        <dbReference type="ARBA" id="ARBA00004656"/>
    </source>
</evidence>
<evidence type="ECO:0000256" key="27">
    <source>
        <dbReference type="SAM" id="Phobius"/>
    </source>
</evidence>
<comment type="catalytic activity">
    <reaction evidence="20">
        <text>D-glucuronate(out) + H(+)(out) = D-glucuronate(in) + H(+)(in)</text>
        <dbReference type="Rhea" id="RHEA:72591"/>
        <dbReference type="ChEBI" id="CHEBI:15378"/>
        <dbReference type="ChEBI" id="CHEBI:58720"/>
    </reaction>
    <physiologicalReaction direction="left-to-right" evidence="20">
        <dbReference type="Rhea" id="RHEA:72592"/>
    </physiologicalReaction>
</comment>
<feature type="transmembrane region" description="Helical" evidence="27">
    <location>
        <begin position="160"/>
        <end position="184"/>
    </location>
</feature>
<evidence type="ECO:0000256" key="10">
    <source>
        <dbReference type="ARBA" id="ARBA00023018"/>
    </source>
</evidence>
<evidence type="ECO:0000256" key="22">
    <source>
        <dbReference type="ARBA" id="ARBA00069713"/>
    </source>
</evidence>
<dbReference type="GO" id="GO:0046942">
    <property type="term" value="P:carboxylic acid transport"/>
    <property type="evidence" value="ECO:0007669"/>
    <property type="project" value="UniProtKB-ARBA"/>
</dbReference>
<feature type="transmembrane region" description="Helical" evidence="27">
    <location>
        <begin position="229"/>
        <end position="249"/>
    </location>
</feature>
<evidence type="ECO:0000256" key="23">
    <source>
        <dbReference type="ARBA" id="ARBA00080244"/>
    </source>
</evidence>
<dbReference type="PANTHER" id="PTHR11662">
    <property type="entry name" value="SOLUTE CARRIER FAMILY 17"/>
    <property type="match status" value="1"/>
</dbReference>
<feature type="domain" description="Major facilitator superfamily (MFS) profile" evidence="28">
    <location>
        <begin position="25"/>
        <end position="485"/>
    </location>
</feature>
<comment type="catalytic activity">
    <reaction evidence="18">
        <text>N-acetyl-L-aspartyl-L-glutamate(out) = N-acetyl-L-aspartyl-L-glutamate(in)</text>
        <dbReference type="Rhea" id="RHEA:72599"/>
        <dbReference type="ChEBI" id="CHEBI:76931"/>
    </reaction>
    <physiologicalReaction direction="left-to-right" evidence="18">
        <dbReference type="Rhea" id="RHEA:72600"/>
    </physiologicalReaction>
</comment>
<dbReference type="InterPro" id="IPR050382">
    <property type="entry name" value="MFS_Na/Anion_cotransporter"/>
</dbReference>
<evidence type="ECO:0000256" key="2">
    <source>
        <dbReference type="ARBA" id="ARBA00004554"/>
    </source>
</evidence>
<dbReference type="PROSITE" id="PS50850">
    <property type="entry name" value="MFS"/>
    <property type="match status" value="1"/>
</dbReference>
<comment type="catalytic activity">
    <reaction evidence="19">
        <text>L-glutamate(out) = L-glutamate(in)</text>
        <dbReference type="Rhea" id="RHEA:66336"/>
        <dbReference type="ChEBI" id="CHEBI:29985"/>
    </reaction>
    <physiologicalReaction direction="left-to-right" evidence="19">
        <dbReference type="Rhea" id="RHEA:66337"/>
    </physiologicalReaction>
</comment>
<feature type="transmembrane region" description="Helical" evidence="27">
    <location>
        <begin position="21"/>
        <end position="42"/>
    </location>
</feature>
<comment type="catalytic activity">
    <reaction evidence="17">
        <text>N-acetylneuraminate(in) + H(+)(in) = N-acetylneuraminate(out) + H(+)(out)</text>
        <dbReference type="Rhea" id="RHEA:28987"/>
        <dbReference type="ChEBI" id="CHEBI:15378"/>
        <dbReference type="ChEBI" id="CHEBI:35418"/>
    </reaction>
    <physiologicalReaction direction="right-to-left" evidence="17">
        <dbReference type="Rhea" id="RHEA:28989"/>
    </physiologicalReaction>
</comment>
<keyword evidence="8" id="KW-0769">Symport</keyword>
<evidence type="ECO:0000256" key="1">
    <source>
        <dbReference type="ARBA" id="ARBA00004432"/>
    </source>
</evidence>
<organism evidence="29 30">
    <name type="scientific">Lingula anatina</name>
    <name type="common">Brachiopod</name>
    <name type="synonym">Lingula unguis</name>
    <dbReference type="NCBI Taxonomy" id="7574"/>
    <lineage>
        <taxon>Eukaryota</taxon>
        <taxon>Metazoa</taxon>
        <taxon>Spiralia</taxon>
        <taxon>Lophotrochozoa</taxon>
        <taxon>Brachiopoda</taxon>
        <taxon>Linguliformea</taxon>
        <taxon>Lingulata</taxon>
        <taxon>Lingulida</taxon>
        <taxon>Linguloidea</taxon>
        <taxon>Lingulidae</taxon>
        <taxon>Lingula</taxon>
    </lineage>
</organism>
<feature type="transmembrane region" description="Helical" evidence="27">
    <location>
        <begin position="109"/>
        <end position="129"/>
    </location>
</feature>
<keyword evidence="5" id="KW-0813">Transport</keyword>
<evidence type="ECO:0000256" key="14">
    <source>
        <dbReference type="ARBA" id="ARBA00023329"/>
    </source>
</evidence>
<dbReference type="RefSeq" id="XP_013392076.2">
    <property type="nucleotide sequence ID" value="XM_013536622.2"/>
</dbReference>
<evidence type="ECO:0000256" key="5">
    <source>
        <dbReference type="ARBA" id="ARBA00022448"/>
    </source>
</evidence>
<dbReference type="GeneID" id="106160105"/>
<evidence type="ECO:0000256" key="12">
    <source>
        <dbReference type="ARBA" id="ARBA00023180"/>
    </source>
</evidence>
<dbReference type="Proteomes" id="UP000085678">
    <property type="component" value="Unplaced"/>
</dbReference>
<evidence type="ECO:0000256" key="20">
    <source>
        <dbReference type="ARBA" id="ARBA00051612"/>
    </source>
</evidence>
<dbReference type="KEGG" id="lak:106160105"/>
<evidence type="ECO:0000313" key="30">
    <source>
        <dbReference type="RefSeq" id="XP_013392076.2"/>
    </source>
</evidence>
<feature type="transmembrane region" description="Helical" evidence="27">
    <location>
        <begin position="462"/>
        <end position="481"/>
    </location>
</feature>
<dbReference type="Pfam" id="PF07690">
    <property type="entry name" value="MFS_1"/>
    <property type="match status" value="1"/>
</dbReference>
<evidence type="ECO:0000256" key="17">
    <source>
        <dbReference type="ARBA" id="ARBA00050625"/>
    </source>
</evidence>
<evidence type="ECO:0000256" key="18">
    <source>
        <dbReference type="ARBA" id="ARBA00051403"/>
    </source>
</evidence>
<feature type="transmembrane region" description="Helical" evidence="27">
    <location>
        <begin position="330"/>
        <end position="348"/>
    </location>
</feature>
<comment type="subcellular location">
    <subcellularLocation>
        <location evidence="2">Basolateral cell membrane</location>
        <topology evidence="2">Multi-pass membrane protein</topology>
    </subcellularLocation>
    <subcellularLocation>
        <location evidence="3">Cytoplasmic vesicle</location>
        <location evidence="3">Secretory vesicle membrane</location>
        <topology evidence="3">Multi-pass membrane protein</topology>
    </subcellularLocation>
    <subcellularLocation>
        <location evidence="1">Cytoplasmic vesicle</location>
        <location evidence="1">Secretory vesicle</location>
        <location evidence="1">Synaptic vesicle membrane</location>
    </subcellularLocation>
    <subcellularLocation>
        <location evidence="4">Lysosome membrane</location>
    </subcellularLocation>
</comment>
<dbReference type="GO" id="GO:0006820">
    <property type="term" value="P:monoatomic anion transport"/>
    <property type="evidence" value="ECO:0007669"/>
    <property type="project" value="TreeGrafter"/>
</dbReference>